<accession>A0A0C3SFT4</accession>
<dbReference type="PANTHER" id="PTHR37543">
    <property type="entry name" value="CCCH ZINC FINGER DNA BINDING PROTEIN (AFU_ORTHOLOGUE AFUA_5G12760)"/>
    <property type="match status" value="1"/>
</dbReference>
<keyword evidence="2" id="KW-0175">Coiled coil</keyword>
<gene>
    <name evidence="5" type="ORF">PHLGIDRAFT_131517</name>
</gene>
<evidence type="ECO:0000313" key="6">
    <source>
        <dbReference type="Proteomes" id="UP000053257"/>
    </source>
</evidence>
<feature type="region of interest" description="Disordered" evidence="3">
    <location>
        <begin position="296"/>
        <end position="342"/>
    </location>
</feature>
<dbReference type="EMBL" id="KN840438">
    <property type="protein sequence ID" value="KIP12640.1"/>
    <property type="molecule type" value="Genomic_DNA"/>
</dbReference>
<organism evidence="5 6">
    <name type="scientific">Phlebiopsis gigantea (strain 11061_1 CR5-6)</name>
    <name type="common">White-rot fungus</name>
    <name type="synonym">Peniophora gigantea</name>
    <dbReference type="NCBI Taxonomy" id="745531"/>
    <lineage>
        <taxon>Eukaryota</taxon>
        <taxon>Fungi</taxon>
        <taxon>Dikarya</taxon>
        <taxon>Basidiomycota</taxon>
        <taxon>Agaricomycotina</taxon>
        <taxon>Agaricomycetes</taxon>
        <taxon>Polyporales</taxon>
        <taxon>Phanerochaetaceae</taxon>
        <taxon>Phlebiopsis</taxon>
    </lineage>
</organism>
<dbReference type="GO" id="GO:0008270">
    <property type="term" value="F:zinc ion binding"/>
    <property type="evidence" value="ECO:0007669"/>
    <property type="project" value="UniProtKB-KW"/>
</dbReference>
<feature type="compositionally biased region" description="Low complexity" evidence="3">
    <location>
        <begin position="296"/>
        <end position="306"/>
    </location>
</feature>
<keyword evidence="1" id="KW-0479">Metal-binding</keyword>
<dbReference type="OrthoDB" id="2270193at2759"/>
<dbReference type="Proteomes" id="UP000053257">
    <property type="component" value="Unassembled WGS sequence"/>
</dbReference>
<protein>
    <recommendedName>
        <fullName evidence="4">C3H1-type domain-containing protein</fullName>
    </recommendedName>
</protein>
<evidence type="ECO:0000259" key="4">
    <source>
        <dbReference type="PROSITE" id="PS50103"/>
    </source>
</evidence>
<dbReference type="PANTHER" id="PTHR37543:SF1">
    <property type="entry name" value="CCCH ZINC FINGER DNA BINDING PROTEIN (AFU_ORTHOLOGUE AFUA_5G12760)"/>
    <property type="match status" value="1"/>
</dbReference>
<dbReference type="AlphaFoldDB" id="A0A0C3SFT4"/>
<reference evidence="5 6" key="1">
    <citation type="journal article" date="2014" name="PLoS Genet.">
        <title>Analysis of the Phlebiopsis gigantea genome, transcriptome and secretome provides insight into its pioneer colonization strategies of wood.</title>
        <authorList>
            <person name="Hori C."/>
            <person name="Ishida T."/>
            <person name="Igarashi K."/>
            <person name="Samejima M."/>
            <person name="Suzuki H."/>
            <person name="Master E."/>
            <person name="Ferreira P."/>
            <person name="Ruiz-Duenas F.J."/>
            <person name="Held B."/>
            <person name="Canessa P."/>
            <person name="Larrondo L.F."/>
            <person name="Schmoll M."/>
            <person name="Druzhinina I.S."/>
            <person name="Kubicek C.P."/>
            <person name="Gaskell J.A."/>
            <person name="Kersten P."/>
            <person name="St John F."/>
            <person name="Glasner J."/>
            <person name="Sabat G."/>
            <person name="Splinter BonDurant S."/>
            <person name="Syed K."/>
            <person name="Yadav J."/>
            <person name="Mgbeahuruike A.C."/>
            <person name="Kovalchuk A."/>
            <person name="Asiegbu F.O."/>
            <person name="Lackner G."/>
            <person name="Hoffmeister D."/>
            <person name="Rencoret J."/>
            <person name="Gutierrez A."/>
            <person name="Sun H."/>
            <person name="Lindquist E."/>
            <person name="Barry K."/>
            <person name="Riley R."/>
            <person name="Grigoriev I.V."/>
            <person name="Henrissat B."/>
            <person name="Kues U."/>
            <person name="Berka R.M."/>
            <person name="Martinez A.T."/>
            <person name="Covert S.F."/>
            <person name="Blanchette R.A."/>
            <person name="Cullen D."/>
        </authorList>
    </citation>
    <scope>NUCLEOTIDE SEQUENCE [LARGE SCALE GENOMIC DNA]</scope>
    <source>
        <strain evidence="5 6">11061_1 CR5-6</strain>
    </source>
</reference>
<evidence type="ECO:0000256" key="2">
    <source>
        <dbReference type="SAM" id="Coils"/>
    </source>
</evidence>
<dbReference type="HOGENOM" id="CLU_031811_1_0_1"/>
<evidence type="ECO:0000256" key="3">
    <source>
        <dbReference type="SAM" id="MobiDB-lite"/>
    </source>
</evidence>
<dbReference type="InterPro" id="IPR000571">
    <property type="entry name" value="Znf_CCCH"/>
</dbReference>
<dbReference type="PROSITE" id="PS50103">
    <property type="entry name" value="ZF_C3H1"/>
    <property type="match status" value="1"/>
</dbReference>
<feature type="domain" description="C3H1-type" evidence="4">
    <location>
        <begin position="345"/>
        <end position="373"/>
    </location>
</feature>
<dbReference type="STRING" id="745531.A0A0C3SFT4"/>
<keyword evidence="1" id="KW-0863">Zinc-finger</keyword>
<evidence type="ECO:0000256" key="1">
    <source>
        <dbReference type="PROSITE-ProRule" id="PRU00723"/>
    </source>
</evidence>
<name>A0A0C3SFT4_PHLG1</name>
<feature type="coiled-coil region" evidence="2">
    <location>
        <begin position="33"/>
        <end position="67"/>
    </location>
</feature>
<dbReference type="Pfam" id="PF25540">
    <property type="entry name" value="DUF7923"/>
    <property type="match status" value="1"/>
</dbReference>
<feature type="zinc finger region" description="C3H1-type" evidence="1">
    <location>
        <begin position="345"/>
        <end position="373"/>
    </location>
</feature>
<dbReference type="InterPro" id="IPR057683">
    <property type="entry name" value="DUF7923"/>
</dbReference>
<keyword evidence="6" id="KW-1185">Reference proteome</keyword>
<evidence type="ECO:0000313" key="5">
    <source>
        <dbReference type="EMBL" id="KIP12640.1"/>
    </source>
</evidence>
<proteinExistence type="predicted"/>
<keyword evidence="1" id="KW-0862">Zinc</keyword>
<sequence length="439" mass="48269">MLAEEIIERHMRELQDSLATLVADRTIEHTQHIEALQNEVIQCGNTIDILRQQNREIEALNASMKRQLWLEKEGQGRSSPIYHSSESRVVCLIDGDGCLFSFEQLARGYYGGAHIAKRLTEGLQQFFAAEQCLFHVWVFLNTRGVSCALHDHGYPEAAANLSNFIHGFNQASHRFMIVDVGPGKEAADVKIRGILDEELKSPQTRRVVLAGCHDGGYVSVIREHATNGLTDGKLFLLPTHKKLAAGYGSLSLPTIRVPDVFDPQRLESGPRPVAPQPRLAVLDDANIGRVASPALLTPAATPEPTSDISAVQRPPSSAGRSPGHVGRASPCRAPRAIDPSKPITKQDPPACYFFYVAKSCKHGAKCVHNHEYELSAEHVAQLKEAAEKSKSPCPTVNRGETCAHGDDCVWAHKCAYAQRCQYYRAGRCRFMGPGMHSAE</sequence>